<dbReference type="EMBL" id="FZOK01000001">
    <property type="protein sequence ID" value="SNR94114.1"/>
    <property type="molecule type" value="Genomic_DNA"/>
</dbReference>
<keyword evidence="1" id="KW-0812">Transmembrane</keyword>
<organism evidence="2 3">
    <name type="scientific">Belliella buryatensis</name>
    <dbReference type="NCBI Taxonomy" id="1500549"/>
    <lineage>
        <taxon>Bacteria</taxon>
        <taxon>Pseudomonadati</taxon>
        <taxon>Bacteroidota</taxon>
        <taxon>Cytophagia</taxon>
        <taxon>Cytophagales</taxon>
        <taxon>Cyclobacteriaceae</taxon>
        <taxon>Belliella</taxon>
    </lineage>
</organism>
<accession>A0A239AGG0</accession>
<feature type="transmembrane region" description="Helical" evidence="1">
    <location>
        <begin position="25"/>
        <end position="45"/>
    </location>
</feature>
<keyword evidence="1" id="KW-0472">Membrane</keyword>
<dbReference type="AlphaFoldDB" id="A0A239AGG0"/>
<evidence type="ECO:0000313" key="2">
    <source>
        <dbReference type="EMBL" id="SNR94114.1"/>
    </source>
</evidence>
<gene>
    <name evidence="2" type="ORF">SAMN06295967_10196</name>
</gene>
<sequence length="46" mass="5475">MTFVEINRFYCIFNKKTAMNEDKQFRLLLAISSVVWLVLIGFIMVM</sequence>
<proteinExistence type="predicted"/>
<reference evidence="3" key="1">
    <citation type="submission" date="2017-06" db="EMBL/GenBank/DDBJ databases">
        <authorList>
            <person name="Varghese N."/>
            <person name="Submissions S."/>
        </authorList>
    </citation>
    <scope>NUCLEOTIDE SEQUENCE [LARGE SCALE GENOMIC DNA]</scope>
    <source>
        <strain evidence="3">5C</strain>
    </source>
</reference>
<keyword evidence="1" id="KW-1133">Transmembrane helix</keyword>
<name>A0A239AGG0_9BACT</name>
<protein>
    <submittedName>
        <fullName evidence="2">Uncharacterized protein</fullName>
    </submittedName>
</protein>
<evidence type="ECO:0000313" key="3">
    <source>
        <dbReference type="Proteomes" id="UP000198480"/>
    </source>
</evidence>
<evidence type="ECO:0000256" key="1">
    <source>
        <dbReference type="SAM" id="Phobius"/>
    </source>
</evidence>
<keyword evidence="3" id="KW-1185">Reference proteome</keyword>
<dbReference type="Proteomes" id="UP000198480">
    <property type="component" value="Unassembled WGS sequence"/>
</dbReference>